<gene>
    <name evidence="2" type="ORF">Tco025E_10321</name>
</gene>
<feature type="non-terminal residue" evidence="2">
    <location>
        <position position="1"/>
    </location>
</feature>
<evidence type="ECO:0000313" key="2">
    <source>
        <dbReference type="EMBL" id="RNE94792.1"/>
    </source>
</evidence>
<evidence type="ECO:0000256" key="1">
    <source>
        <dbReference type="SAM" id="Phobius"/>
    </source>
</evidence>
<reference evidence="2 3" key="1">
    <citation type="journal article" date="2018" name="BMC Genomics">
        <title>Genomic comparison of Trypanosoma conorhini and Trypanosoma rangeli to Trypanosoma cruzi strains of high and low virulence.</title>
        <authorList>
            <person name="Bradwell K.R."/>
            <person name="Koparde V.N."/>
            <person name="Matveyev A.V."/>
            <person name="Serrano M.G."/>
            <person name="Alves J.M."/>
            <person name="Parikh H."/>
            <person name="Huang B."/>
            <person name="Lee V."/>
            <person name="Espinosa-Alvarez O."/>
            <person name="Ortiz P.A."/>
            <person name="Costa-Martins A.G."/>
            <person name="Teixeira M.M."/>
            <person name="Buck G.A."/>
        </authorList>
    </citation>
    <scope>NUCLEOTIDE SEQUENCE [LARGE SCALE GENOMIC DNA]</scope>
    <source>
        <strain evidence="2 3">025E</strain>
    </source>
</reference>
<dbReference type="AlphaFoldDB" id="A0A3R7N1J8"/>
<comment type="caution">
    <text evidence="2">The sequence shown here is derived from an EMBL/GenBank/DDBJ whole genome shotgun (WGS) entry which is preliminary data.</text>
</comment>
<keyword evidence="1" id="KW-0812">Transmembrane</keyword>
<dbReference type="GeneID" id="40323932"/>
<keyword evidence="1" id="KW-1133">Transmembrane helix</keyword>
<evidence type="ECO:0000313" key="3">
    <source>
        <dbReference type="Proteomes" id="UP000284403"/>
    </source>
</evidence>
<sequence length="142" mass="16436">GMYGGLGMGMGMSEDFQRSQMTFMLLGRLLEMCGMFAGVIQMTFGSALQFMGNYIGMSQQYNQLKSGMYRDESGKWVELPKRTVTEKENLNTSRKRRYTSRKRQERPWVAILRRIAFFLLALFVARRLMVRAAARPVSLLPW</sequence>
<dbReference type="RefSeq" id="XP_029222810.1">
    <property type="nucleotide sequence ID" value="XM_029377097.1"/>
</dbReference>
<accession>A0A3R7N1J8</accession>
<keyword evidence="1" id="KW-0472">Membrane</keyword>
<protein>
    <submittedName>
        <fullName evidence="2">Uncharacterized protein</fullName>
    </submittedName>
</protein>
<keyword evidence="3" id="KW-1185">Reference proteome</keyword>
<dbReference type="Proteomes" id="UP000284403">
    <property type="component" value="Unassembled WGS sequence"/>
</dbReference>
<proteinExistence type="predicted"/>
<dbReference type="OrthoDB" id="250819at2759"/>
<organism evidence="2 3">
    <name type="scientific">Trypanosoma conorhini</name>
    <dbReference type="NCBI Taxonomy" id="83891"/>
    <lineage>
        <taxon>Eukaryota</taxon>
        <taxon>Discoba</taxon>
        <taxon>Euglenozoa</taxon>
        <taxon>Kinetoplastea</taxon>
        <taxon>Metakinetoplastina</taxon>
        <taxon>Trypanosomatida</taxon>
        <taxon>Trypanosomatidae</taxon>
        <taxon>Trypanosoma</taxon>
    </lineage>
</organism>
<name>A0A3R7N1J8_9TRYP</name>
<dbReference type="EMBL" id="MKKU01001655">
    <property type="protein sequence ID" value="RNE94792.1"/>
    <property type="molecule type" value="Genomic_DNA"/>
</dbReference>
<feature type="transmembrane region" description="Helical" evidence="1">
    <location>
        <begin position="107"/>
        <end position="125"/>
    </location>
</feature>